<dbReference type="InterPro" id="IPR022742">
    <property type="entry name" value="Hydrolase_4"/>
</dbReference>
<dbReference type="AlphaFoldDB" id="A0A151AVY2"/>
<dbReference type="EMBL" id="LTBA01000043">
    <property type="protein sequence ID" value="KYH31771.1"/>
    <property type="molecule type" value="Genomic_DNA"/>
</dbReference>
<dbReference type="PANTHER" id="PTHR43265">
    <property type="entry name" value="ESTERASE ESTD"/>
    <property type="match status" value="1"/>
</dbReference>
<dbReference type="PANTHER" id="PTHR43265:SF1">
    <property type="entry name" value="ESTERASE ESTD"/>
    <property type="match status" value="1"/>
</dbReference>
<sequence length="469" mass="53049">MKKFLTILLSIVVIISFSACSDKSNSVNSTNNAINTSDNTGNKSNSIKHNENLEKIAVEFVNELSKGNFESAYNKFGSSFKKAITLKKLKETWATASTQVGEVNNILGTRTEHDDKFDKVFVTCKFDKTTLDIQVTFDKDKNIVGFFFVKTKIIPKSNKNNIDDESKNIFYEKEVTIGAGEWALPGILTIPKGKGNFPAVVLVHGSGPNDRDETIGPNKPFRDLAHGLASKGIVVLRYDKRTLVYGKKMLKLKKGITVQTETIDDALLAINLLRNRKEVDKSKIFVLGHSLGGSLLPRIEQQDSNIAGLICLAGSARPLEDFFVEQYTYLFSLDGKITDKEKDILEQTKKDVEKIKSLDVNNYDTNEILINVPAGYWVDLKQHNIAEIVKKSKKPMLILQGERDYQVTMKDFQLWKKLLSNRKNVEFKSYKKLNHLFMEGTGKSSPNEYYIENHIPQYVIDDISNWIKK</sequence>
<dbReference type="Pfam" id="PF13026">
    <property type="entry name" value="DUF3887"/>
    <property type="match status" value="1"/>
</dbReference>
<name>A0A151AVY2_9CLOT</name>
<protein>
    <submittedName>
        <fullName evidence="5">Alpha/beta hydrolase family protein</fullName>
    </submittedName>
</protein>
<dbReference type="GO" id="GO:0052689">
    <property type="term" value="F:carboxylic ester hydrolase activity"/>
    <property type="evidence" value="ECO:0007669"/>
    <property type="project" value="TreeGrafter"/>
</dbReference>
<proteinExistence type="predicted"/>
<evidence type="ECO:0000259" key="3">
    <source>
        <dbReference type="Pfam" id="PF12146"/>
    </source>
</evidence>
<dbReference type="PATRIC" id="fig|1121338.3.peg.2394"/>
<dbReference type="SUPFAM" id="SSF53474">
    <property type="entry name" value="alpha/beta-Hydrolases"/>
    <property type="match status" value="1"/>
</dbReference>
<evidence type="ECO:0000313" key="5">
    <source>
        <dbReference type="EMBL" id="KYH31771.1"/>
    </source>
</evidence>
<organism evidence="5 6">
    <name type="scientific">Clostridium tepidiprofundi DSM 19306</name>
    <dbReference type="NCBI Taxonomy" id="1121338"/>
    <lineage>
        <taxon>Bacteria</taxon>
        <taxon>Bacillati</taxon>
        <taxon>Bacillota</taxon>
        <taxon>Clostridia</taxon>
        <taxon>Eubacteriales</taxon>
        <taxon>Clostridiaceae</taxon>
        <taxon>Clostridium</taxon>
    </lineage>
</organism>
<evidence type="ECO:0000256" key="2">
    <source>
        <dbReference type="SAM" id="SignalP"/>
    </source>
</evidence>
<keyword evidence="6" id="KW-1185">Reference proteome</keyword>
<dbReference type="Gene3D" id="3.40.50.1820">
    <property type="entry name" value="alpha/beta hydrolase"/>
    <property type="match status" value="1"/>
</dbReference>
<dbReference type="Gene3D" id="3.10.450.590">
    <property type="match status" value="1"/>
</dbReference>
<feature type="domain" description="DUF3887" evidence="4">
    <location>
        <begin position="57"/>
        <end position="146"/>
    </location>
</feature>
<keyword evidence="2" id="KW-0732">Signal</keyword>
<gene>
    <name evidence="5" type="ORF">CLTEP_23160</name>
</gene>
<dbReference type="PROSITE" id="PS51257">
    <property type="entry name" value="PROKAR_LIPOPROTEIN"/>
    <property type="match status" value="1"/>
</dbReference>
<feature type="chain" id="PRO_5038925108" evidence="2">
    <location>
        <begin position="22"/>
        <end position="469"/>
    </location>
</feature>
<accession>A0A151AVY2</accession>
<evidence type="ECO:0000256" key="1">
    <source>
        <dbReference type="SAM" id="MobiDB-lite"/>
    </source>
</evidence>
<dbReference type="OrthoDB" id="9809549at2"/>
<evidence type="ECO:0000313" key="6">
    <source>
        <dbReference type="Proteomes" id="UP000075531"/>
    </source>
</evidence>
<evidence type="ECO:0000259" key="4">
    <source>
        <dbReference type="Pfam" id="PF13026"/>
    </source>
</evidence>
<comment type="caution">
    <text evidence="5">The sequence shown here is derived from an EMBL/GenBank/DDBJ whole genome shotgun (WGS) entry which is preliminary data.</text>
</comment>
<dbReference type="Proteomes" id="UP000075531">
    <property type="component" value="Unassembled WGS sequence"/>
</dbReference>
<dbReference type="STRING" id="1121338.CLTEP_23160"/>
<feature type="signal peptide" evidence="2">
    <location>
        <begin position="1"/>
        <end position="21"/>
    </location>
</feature>
<reference evidence="5 6" key="1">
    <citation type="submission" date="2016-02" db="EMBL/GenBank/DDBJ databases">
        <title>Genome sequence of Clostridium tepidiprofundi DSM 19306.</title>
        <authorList>
            <person name="Poehlein A."/>
            <person name="Daniel R."/>
        </authorList>
    </citation>
    <scope>NUCLEOTIDE SEQUENCE [LARGE SCALE GENOMIC DNA]</scope>
    <source>
        <strain evidence="5 6">DSM 19306</strain>
    </source>
</reference>
<keyword evidence="5" id="KW-0378">Hydrolase</keyword>
<feature type="domain" description="Serine aminopeptidase S33" evidence="3">
    <location>
        <begin position="221"/>
        <end position="438"/>
    </location>
</feature>
<dbReference type="InterPro" id="IPR024981">
    <property type="entry name" value="DUF3887"/>
</dbReference>
<dbReference type="InterPro" id="IPR029058">
    <property type="entry name" value="AB_hydrolase_fold"/>
</dbReference>
<dbReference type="Pfam" id="PF12146">
    <property type="entry name" value="Hydrolase_4"/>
    <property type="match status" value="1"/>
</dbReference>
<dbReference type="RefSeq" id="WP_084364918.1">
    <property type="nucleotide sequence ID" value="NZ_LTBA01000043.1"/>
</dbReference>
<dbReference type="InterPro" id="IPR053145">
    <property type="entry name" value="AB_hydrolase_Est10"/>
</dbReference>
<feature type="region of interest" description="Disordered" evidence="1">
    <location>
        <begin position="22"/>
        <end position="47"/>
    </location>
</feature>